<dbReference type="Pfam" id="PF03929">
    <property type="entry name" value="PepSY_TM"/>
    <property type="match status" value="1"/>
</dbReference>
<dbReference type="PANTHER" id="PTHR34219:SF3">
    <property type="entry name" value="BLL7967 PROTEIN"/>
    <property type="match status" value="1"/>
</dbReference>
<feature type="transmembrane region" description="Helical" evidence="1">
    <location>
        <begin position="214"/>
        <end position="240"/>
    </location>
</feature>
<feature type="transmembrane region" description="Helical" evidence="1">
    <location>
        <begin position="12"/>
        <end position="36"/>
    </location>
</feature>
<keyword evidence="1" id="KW-0472">Membrane</keyword>
<name>A0A0P7DNM8_9GAMM</name>
<dbReference type="STRING" id="570156.AOG27_15785"/>
<keyword evidence="1" id="KW-1133">Transmembrane helix</keyword>
<gene>
    <name evidence="2" type="ORF">AOG27_15785</name>
</gene>
<feature type="transmembrane region" description="Helical" evidence="1">
    <location>
        <begin position="495"/>
        <end position="516"/>
    </location>
</feature>
<evidence type="ECO:0000313" key="3">
    <source>
        <dbReference type="Proteomes" id="UP000050378"/>
    </source>
</evidence>
<sequence length="536" mass="59706">MKSISLKKLFLMHSWVGIVTAILLFIVCFTGALAVLSRPELKIWANPELHQLSTLPSEKITDIINTYHKTVPKEFGENIHVYLPTGHNTHLLTVLFESHHGDENYSEAAAYAYQFDPRNYQLVNEYYGATSYFYEHRKTDAPSFIGHFHADLHLSRPIGLILTGFLGLTLLVSTVTGLFIHRQFFKELFTFRRKKPLDVIINDGHKIMGIWGSLFHAVIGFTGAFLGLATVILLPAAAFVSFGGDQEKLIEKFTAIPEPIISEQFQATDINAILLDAQVRYPKAKIIDLTIMAHNDANAEVYMRLIGGEQVASQLLKYHGSGEFVKSMSSFGDIPGASIKVLELLFPLHFGNFAGVFVKLVWVLLGLSTALLPLSGMMMWLAKRSRGNNPTLSQQAYQRWNRVIIGTCGGLVLACAILFPAQILLNNLVDSTLHNKVFAPLFFYSWLVWSLLALLPLNYQRFLQITLIVIGVACSAILPLNLILSSSHAFSAANLLVSVVDMSFFVIGVTVLYGAFCKVNIQDISKTKKLERELTV</sequence>
<organism evidence="2 3">
    <name type="scientific">Pseudoalteromonas lipolytica</name>
    <dbReference type="NCBI Taxonomy" id="570156"/>
    <lineage>
        <taxon>Bacteria</taxon>
        <taxon>Pseudomonadati</taxon>
        <taxon>Pseudomonadota</taxon>
        <taxon>Gammaproteobacteria</taxon>
        <taxon>Alteromonadales</taxon>
        <taxon>Pseudoalteromonadaceae</taxon>
        <taxon>Pseudoalteromonas</taxon>
    </lineage>
</organism>
<dbReference type="InterPro" id="IPR005625">
    <property type="entry name" value="PepSY-ass_TM"/>
</dbReference>
<dbReference type="PATRIC" id="fig|570156.3.peg.1076"/>
<dbReference type="Proteomes" id="UP000050378">
    <property type="component" value="Unassembled WGS sequence"/>
</dbReference>
<evidence type="ECO:0000256" key="1">
    <source>
        <dbReference type="SAM" id="Phobius"/>
    </source>
</evidence>
<dbReference type="AlphaFoldDB" id="A0A0P7DNM8"/>
<keyword evidence="1" id="KW-0812">Transmembrane</keyword>
<comment type="caution">
    <text evidence="2">The sequence shown here is derived from an EMBL/GenBank/DDBJ whole genome shotgun (WGS) entry which is preliminary data.</text>
</comment>
<accession>A0A0P7DNM8</accession>
<evidence type="ECO:0000313" key="2">
    <source>
        <dbReference type="EMBL" id="KPM82449.1"/>
    </source>
</evidence>
<feature type="transmembrane region" description="Helical" evidence="1">
    <location>
        <begin position="437"/>
        <end position="455"/>
    </location>
</feature>
<feature type="transmembrane region" description="Helical" evidence="1">
    <location>
        <begin position="158"/>
        <end position="180"/>
    </location>
</feature>
<feature type="transmembrane region" description="Helical" evidence="1">
    <location>
        <begin position="462"/>
        <end position="483"/>
    </location>
</feature>
<feature type="transmembrane region" description="Helical" evidence="1">
    <location>
        <begin position="403"/>
        <end position="425"/>
    </location>
</feature>
<dbReference type="OrthoDB" id="9776609at2"/>
<reference evidence="2 3" key="1">
    <citation type="submission" date="2015-09" db="EMBL/GenBank/DDBJ databases">
        <title>Draft Genome Sequence of Pseudoalteromonas lipolytica UCD-48B.</title>
        <authorList>
            <person name="Krusor M."/>
            <person name="Coil D.A."/>
            <person name="Lang J.M."/>
            <person name="Eisen J.A."/>
            <person name="Alexiev A."/>
        </authorList>
    </citation>
    <scope>NUCLEOTIDE SEQUENCE [LARGE SCALE GENOMIC DNA]</scope>
    <source>
        <strain evidence="2 3">UCD-48B</strain>
    </source>
</reference>
<proteinExistence type="predicted"/>
<feature type="transmembrane region" description="Helical" evidence="1">
    <location>
        <begin position="360"/>
        <end position="382"/>
    </location>
</feature>
<protein>
    <submittedName>
        <fullName evidence="2">Peptidase</fullName>
    </submittedName>
</protein>
<dbReference type="PANTHER" id="PTHR34219">
    <property type="entry name" value="IRON-REGULATED INNER MEMBRANE PROTEIN-RELATED"/>
    <property type="match status" value="1"/>
</dbReference>
<dbReference type="RefSeq" id="WP_054553972.1">
    <property type="nucleotide sequence ID" value="NZ_LJTC01000011.1"/>
</dbReference>
<dbReference type="EMBL" id="LJTC01000011">
    <property type="protein sequence ID" value="KPM82449.1"/>
    <property type="molecule type" value="Genomic_DNA"/>
</dbReference>